<evidence type="ECO:0000256" key="4">
    <source>
        <dbReference type="ARBA" id="ARBA00022475"/>
    </source>
</evidence>
<evidence type="ECO:0000256" key="2">
    <source>
        <dbReference type="ARBA" id="ARBA00007069"/>
    </source>
</evidence>
<keyword evidence="3" id="KW-0813">Transport</keyword>
<dbReference type="PROSITE" id="PS50928">
    <property type="entry name" value="ABC_TM1"/>
    <property type="match status" value="1"/>
</dbReference>
<feature type="transmembrane region" description="Helical" evidence="8">
    <location>
        <begin position="12"/>
        <end position="33"/>
    </location>
</feature>
<name>A0A6J7EDF0_9ZZZZ</name>
<evidence type="ECO:0000313" key="10">
    <source>
        <dbReference type="EMBL" id="CAB4758352.1"/>
    </source>
</evidence>
<keyword evidence="4" id="KW-1003">Cell membrane</keyword>
<evidence type="ECO:0000259" key="9">
    <source>
        <dbReference type="PROSITE" id="PS50928"/>
    </source>
</evidence>
<protein>
    <submittedName>
        <fullName evidence="12">Unannotated protein</fullName>
    </submittedName>
</protein>
<dbReference type="SUPFAM" id="SSF161098">
    <property type="entry name" value="MetI-like"/>
    <property type="match status" value="1"/>
</dbReference>
<sequence>MPVHNKLGWLRIPLYGVLVFLYLPISVLIFMSFNKSDSPFMWTGFSTKWYSVLIHSPKIMEGFKNTLIVAIVTTIISIVLGTLLAIGLARYQKSSALEAVALTPAIFPDLALAIGLLALFTSLHLTLGLHSVIISHALFCMAFVTAIVRGRLSQIDSSLEEAAQDLGDSAVGTFFRITLPSIKPAIIAGGLLAFTLSLDEFVIAFFTDGPSTPTLPIIIYSMVRFGVSPEINALATVVLLISALIVTIAQRNVKVQDQI</sequence>
<keyword evidence="5 8" id="KW-0812">Transmembrane</keyword>
<evidence type="ECO:0000313" key="12">
    <source>
        <dbReference type="EMBL" id="CAB4879325.1"/>
    </source>
</evidence>
<evidence type="ECO:0000256" key="5">
    <source>
        <dbReference type="ARBA" id="ARBA00022692"/>
    </source>
</evidence>
<comment type="subcellular location">
    <subcellularLocation>
        <location evidence="1">Cell membrane</location>
        <topology evidence="1">Multi-pass membrane protein</topology>
    </subcellularLocation>
</comment>
<feature type="transmembrane region" description="Helical" evidence="8">
    <location>
        <begin position="127"/>
        <end position="148"/>
    </location>
</feature>
<dbReference type="EMBL" id="CAEZZI010000073">
    <property type="protein sequence ID" value="CAB4758352.1"/>
    <property type="molecule type" value="Genomic_DNA"/>
</dbReference>
<feature type="transmembrane region" description="Helical" evidence="8">
    <location>
        <begin position="185"/>
        <end position="206"/>
    </location>
</feature>
<dbReference type="EMBL" id="CAFBLY010000010">
    <property type="protein sequence ID" value="CAB4879325.1"/>
    <property type="molecule type" value="Genomic_DNA"/>
</dbReference>
<dbReference type="AlphaFoldDB" id="A0A6J7EDF0"/>
<evidence type="ECO:0000256" key="7">
    <source>
        <dbReference type="ARBA" id="ARBA00023136"/>
    </source>
</evidence>
<organism evidence="12">
    <name type="scientific">freshwater metagenome</name>
    <dbReference type="NCBI Taxonomy" id="449393"/>
    <lineage>
        <taxon>unclassified sequences</taxon>
        <taxon>metagenomes</taxon>
        <taxon>ecological metagenomes</taxon>
    </lineage>
</organism>
<dbReference type="PANTHER" id="PTHR43848:SF2">
    <property type="entry name" value="PUTRESCINE TRANSPORT SYSTEM PERMEASE PROTEIN POTI"/>
    <property type="match status" value="1"/>
</dbReference>
<dbReference type="Pfam" id="PF00528">
    <property type="entry name" value="BPD_transp_1"/>
    <property type="match status" value="1"/>
</dbReference>
<reference evidence="12" key="1">
    <citation type="submission" date="2020-05" db="EMBL/GenBank/DDBJ databases">
        <authorList>
            <person name="Chiriac C."/>
            <person name="Salcher M."/>
            <person name="Ghai R."/>
            <person name="Kavagutti S V."/>
        </authorList>
    </citation>
    <scope>NUCLEOTIDE SEQUENCE</scope>
</reference>
<dbReference type="Gene3D" id="1.10.3720.10">
    <property type="entry name" value="MetI-like"/>
    <property type="match status" value="1"/>
</dbReference>
<gene>
    <name evidence="10" type="ORF">UFOPK2842_00799</name>
    <name evidence="11" type="ORF">UFOPK3124_01179</name>
    <name evidence="12" type="ORF">UFOPK3480_00247</name>
    <name evidence="13" type="ORF">UFOPK4165_00837</name>
</gene>
<dbReference type="GO" id="GO:0055085">
    <property type="term" value="P:transmembrane transport"/>
    <property type="evidence" value="ECO:0007669"/>
    <property type="project" value="InterPro"/>
</dbReference>
<feature type="transmembrane region" description="Helical" evidence="8">
    <location>
        <begin position="100"/>
        <end position="121"/>
    </location>
</feature>
<evidence type="ECO:0000256" key="3">
    <source>
        <dbReference type="ARBA" id="ARBA00022448"/>
    </source>
</evidence>
<comment type="similarity">
    <text evidence="2">Belongs to the binding-protein-dependent transport system permease family. CysTW subfamily.</text>
</comment>
<dbReference type="CDD" id="cd06261">
    <property type="entry name" value="TM_PBP2"/>
    <property type="match status" value="1"/>
</dbReference>
<dbReference type="InterPro" id="IPR035906">
    <property type="entry name" value="MetI-like_sf"/>
</dbReference>
<dbReference type="InterPro" id="IPR051789">
    <property type="entry name" value="Bact_Polyamine_Transport"/>
</dbReference>
<evidence type="ECO:0000256" key="6">
    <source>
        <dbReference type="ARBA" id="ARBA00022989"/>
    </source>
</evidence>
<proteinExistence type="inferred from homology"/>
<accession>A0A6J7EDF0</accession>
<keyword evidence="7 8" id="KW-0472">Membrane</keyword>
<feature type="transmembrane region" description="Helical" evidence="8">
    <location>
        <begin position="231"/>
        <end position="249"/>
    </location>
</feature>
<evidence type="ECO:0000313" key="13">
    <source>
        <dbReference type="EMBL" id="CAB5032545.1"/>
    </source>
</evidence>
<keyword evidence="6 8" id="KW-1133">Transmembrane helix</keyword>
<dbReference type="InterPro" id="IPR000515">
    <property type="entry name" value="MetI-like"/>
</dbReference>
<dbReference type="EMBL" id="CAFAAY010000131">
    <property type="protein sequence ID" value="CAB4823647.1"/>
    <property type="molecule type" value="Genomic_DNA"/>
</dbReference>
<feature type="domain" description="ABC transmembrane type-1" evidence="9">
    <location>
        <begin position="63"/>
        <end position="249"/>
    </location>
</feature>
<evidence type="ECO:0000256" key="8">
    <source>
        <dbReference type="SAM" id="Phobius"/>
    </source>
</evidence>
<dbReference type="EMBL" id="CAFBPV010000081">
    <property type="protein sequence ID" value="CAB5032545.1"/>
    <property type="molecule type" value="Genomic_DNA"/>
</dbReference>
<dbReference type="GO" id="GO:0005886">
    <property type="term" value="C:plasma membrane"/>
    <property type="evidence" value="ECO:0007669"/>
    <property type="project" value="UniProtKB-SubCell"/>
</dbReference>
<evidence type="ECO:0000256" key="1">
    <source>
        <dbReference type="ARBA" id="ARBA00004651"/>
    </source>
</evidence>
<evidence type="ECO:0000313" key="11">
    <source>
        <dbReference type="EMBL" id="CAB4823647.1"/>
    </source>
</evidence>
<feature type="transmembrane region" description="Helical" evidence="8">
    <location>
        <begin position="67"/>
        <end position="88"/>
    </location>
</feature>
<dbReference type="PANTHER" id="PTHR43848">
    <property type="entry name" value="PUTRESCINE TRANSPORT SYSTEM PERMEASE PROTEIN POTI"/>
    <property type="match status" value="1"/>
</dbReference>